<dbReference type="STRING" id="561720.SAMN06275492_15710"/>
<proteinExistence type="predicted"/>
<dbReference type="RefSeq" id="WP_085545718.1">
    <property type="nucleotide sequence ID" value="NZ_FXBB01000057.1"/>
</dbReference>
<sequence>MGAPKYGLVGEAPQIRSLVVGVLDAAIRTVRVVKNGGATKAAYSKGTLVCRGSDGKYALLTGANLDTAVAAFPGQTFGVLDEDIVVEATSEETAQVVLKGEIARDMVILEATAFEDLDATVRAKVENLLTGSGLIPRAVKR</sequence>
<gene>
    <name evidence="1" type="ORF">SAMN06275492_15710</name>
</gene>
<organism evidence="1 2">
    <name type="scientific">Dethiosulfovibrio salsuginis</name>
    <dbReference type="NCBI Taxonomy" id="561720"/>
    <lineage>
        <taxon>Bacteria</taxon>
        <taxon>Thermotogati</taxon>
        <taxon>Synergistota</taxon>
        <taxon>Synergistia</taxon>
        <taxon>Synergistales</taxon>
        <taxon>Dethiosulfovibrionaceae</taxon>
        <taxon>Dethiosulfovibrio</taxon>
    </lineage>
</organism>
<dbReference type="EMBL" id="FXBB01000057">
    <property type="protein sequence ID" value="SMG51719.1"/>
    <property type="molecule type" value="Genomic_DNA"/>
</dbReference>
<dbReference type="Proteomes" id="UP000193355">
    <property type="component" value="Unassembled WGS sequence"/>
</dbReference>
<dbReference type="AlphaFoldDB" id="A0A1X7LEW4"/>
<keyword evidence="2" id="KW-1185">Reference proteome</keyword>
<name>A0A1X7LEW4_9BACT</name>
<protein>
    <submittedName>
        <fullName evidence="1">Uncharacterized protein</fullName>
    </submittedName>
</protein>
<accession>A0A1X7LEW4</accession>
<evidence type="ECO:0000313" key="2">
    <source>
        <dbReference type="Proteomes" id="UP000193355"/>
    </source>
</evidence>
<reference evidence="2" key="1">
    <citation type="submission" date="2017-04" db="EMBL/GenBank/DDBJ databases">
        <authorList>
            <person name="Varghese N."/>
            <person name="Submissions S."/>
        </authorList>
    </citation>
    <scope>NUCLEOTIDE SEQUENCE [LARGE SCALE GENOMIC DNA]</scope>
    <source>
        <strain evidence="2">USBA 82</strain>
    </source>
</reference>
<evidence type="ECO:0000313" key="1">
    <source>
        <dbReference type="EMBL" id="SMG51719.1"/>
    </source>
</evidence>